<dbReference type="GO" id="GO:0003735">
    <property type="term" value="F:structural constituent of ribosome"/>
    <property type="evidence" value="ECO:0007669"/>
    <property type="project" value="InterPro"/>
</dbReference>
<dbReference type="Pfam" id="PF01092">
    <property type="entry name" value="Ribosomal_S6e"/>
    <property type="match status" value="1"/>
</dbReference>
<accession>A0A075FPX4</accession>
<sequence>MVSMAGKKTETAFKAVVNDTDPSNGGKSYAVEVTGANYNHFLGKKIGDVVDGQFVGEGDQSLLGYTLQITGGSDRTGTPMRPDIAGGNRQAVLVTEGVGFKAHKLVKKKGDRYRYRYSGLRKRRFFRGNTINQDTVQLNLKVVDAGKKSLGDIFGGGADSSDSDES</sequence>
<name>A0A075FPX4_9EURY</name>
<dbReference type="EMBL" id="KF900392">
    <property type="protein sequence ID" value="AIE93374.1"/>
    <property type="molecule type" value="Genomic_DNA"/>
</dbReference>
<dbReference type="HAMAP" id="MF_00512">
    <property type="entry name" value="Ribosomal_eS6"/>
    <property type="match status" value="1"/>
</dbReference>
<keyword evidence="2 4" id="KW-0689">Ribosomal protein</keyword>
<evidence type="ECO:0000256" key="1">
    <source>
        <dbReference type="ARBA" id="ARBA00009312"/>
    </source>
</evidence>
<reference evidence="5" key="1">
    <citation type="journal article" date="2014" name="Genome Biol. Evol.">
        <title>Pangenome evidence for extensive interdomain horizontal transfer affecting lineage core and shell genes in uncultured planktonic thaumarchaeota and euryarchaeota.</title>
        <authorList>
            <person name="Deschamps P."/>
            <person name="Zivanovic Y."/>
            <person name="Moreira D."/>
            <person name="Rodriguez-Valera F."/>
            <person name="Lopez-Garcia P."/>
        </authorList>
    </citation>
    <scope>NUCLEOTIDE SEQUENCE</scope>
</reference>
<evidence type="ECO:0000256" key="3">
    <source>
        <dbReference type="ARBA" id="ARBA00023274"/>
    </source>
</evidence>
<dbReference type="GO" id="GO:0005840">
    <property type="term" value="C:ribosome"/>
    <property type="evidence" value="ECO:0007669"/>
    <property type="project" value="UniProtKB-KW"/>
</dbReference>
<dbReference type="PANTHER" id="PTHR11502">
    <property type="entry name" value="40S RIBOSOMAL PROTEIN S6"/>
    <property type="match status" value="1"/>
</dbReference>
<dbReference type="GO" id="GO:0006412">
    <property type="term" value="P:translation"/>
    <property type="evidence" value="ECO:0007669"/>
    <property type="project" value="UniProtKB-UniRule"/>
</dbReference>
<protein>
    <recommendedName>
        <fullName evidence="4">Small ribosomal subunit protein eS6</fullName>
    </recommendedName>
</protein>
<evidence type="ECO:0000256" key="2">
    <source>
        <dbReference type="ARBA" id="ARBA00022980"/>
    </source>
</evidence>
<evidence type="ECO:0000313" key="5">
    <source>
        <dbReference type="EMBL" id="AIE93374.1"/>
    </source>
</evidence>
<dbReference type="InterPro" id="IPR018282">
    <property type="entry name" value="Ribosomal_eS6_CS"/>
</dbReference>
<proteinExistence type="inferred from homology"/>
<dbReference type="AlphaFoldDB" id="A0A075FPX4"/>
<dbReference type="InterPro" id="IPR020924">
    <property type="entry name" value="Ribosomal_eS6_arc"/>
</dbReference>
<dbReference type="GO" id="GO:1990904">
    <property type="term" value="C:ribonucleoprotein complex"/>
    <property type="evidence" value="ECO:0007669"/>
    <property type="project" value="UniProtKB-KW"/>
</dbReference>
<dbReference type="InterPro" id="IPR001377">
    <property type="entry name" value="Ribosomal_eS6"/>
</dbReference>
<organism evidence="5">
    <name type="scientific">uncultured marine group II/III euryarchaeote AD1000_34_D01</name>
    <dbReference type="NCBI Taxonomy" id="1457757"/>
    <lineage>
        <taxon>Archaea</taxon>
        <taxon>Methanobacteriati</taxon>
        <taxon>Methanobacteriota</taxon>
        <taxon>environmental samples</taxon>
    </lineage>
</organism>
<gene>
    <name evidence="5" type="primary">RP-S6e</name>
    <name evidence="5" type="synonym">RPS6</name>
    <name evidence="4" type="synonym">rps6e</name>
</gene>
<evidence type="ECO:0000256" key="4">
    <source>
        <dbReference type="HAMAP-Rule" id="MF_00512"/>
    </source>
</evidence>
<comment type="similarity">
    <text evidence="1 4">Belongs to the eukaryotic ribosomal protein eS6 family.</text>
</comment>
<dbReference type="PROSITE" id="PS00578">
    <property type="entry name" value="RIBOSOMAL_S6E"/>
    <property type="match status" value="1"/>
</dbReference>
<keyword evidence="3 4" id="KW-0687">Ribonucleoprotein</keyword>
<dbReference type="SMART" id="SM01405">
    <property type="entry name" value="Ribosomal_S6e"/>
    <property type="match status" value="1"/>
</dbReference>